<evidence type="ECO:0000256" key="1">
    <source>
        <dbReference type="PROSITE-ProRule" id="PRU00846"/>
    </source>
</evidence>
<evidence type="ECO:0000256" key="3">
    <source>
        <dbReference type="SAM" id="MobiDB-lite"/>
    </source>
</evidence>
<feature type="domain" description="TFG box profile" evidence="6">
    <location>
        <begin position="561"/>
        <end position="581"/>
    </location>
</feature>
<feature type="compositionally biased region" description="Polar residues" evidence="3">
    <location>
        <begin position="513"/>
        <end position="523"/>
    </location>
</feature>
<sequence length="629" mass="67157">MAAETSGSVDSYIGSLVSLISNSEIRYEGVIATINTMEGSIGLTNEKNYCRKVKSLTSFASCISSSLGGRWSFEGHPEPLTTLRIDSLPDRVVRSFGTEGRKNDGPQVPPSDKAYEYILFRASDVRESSLIFRSEEVLHVKSSPPVQSTSSIYNDPAIIQSHYVASTSLPSAGTGSSQHLISHASHVGLPMSTVQSSLPLYSPSGSSGSWISSLPPTTNGTGLEEPMHQQGFYGASVGLQAQHQYCLQPSPGLSMALSMPAMLQSMPYPAISAFLPSGASNLPATKLADFPPPFLPRFSNGTLNQNSSILPILSTAIASDSTRALMSDKASTPALPETFTTSLPLASSFATLLDKSAITPAVLDRLKTNTSMILPYNTASEPETAAAGTSGSFLNEGSPLSSATPDQLLQSGPTSQPSRTTQRAVQVSSSEHSLPTGAEALGPILPMPTILPLPVPPDRKFSGVPSVTRGNRRGDHERSRGNGLHPVTRFTEDFDFIAMNEKFKKEEVWGDLSKNNATQNGHGSQDEEDAGPSKIESKPAYVKDDFFDSLSCNDFGHGSDNERTKFSEQRKIDVETFGDAKRYHGDCGRGRGRGHGCGGFRGFGRGGHSRGAYKGRSYGYNGRGRGRQA</sequence>
<evidence type="ECO:0000313" key="8">
    <source>
        <dbReference type="Proteomes" id="UP001642360"/>
    </source>
</evidence>
<dbReference type="InterPro" id="IPR025609">
    <property type="entry name" value="Lsm14-like_N"/>
</dbReference>
<dbReference type="PROSITE" id="PS51513">
    <property type="entry name" value="FFD"/>
    <property type="match status" value="1"/>
</dbReference>
<dbReference type="Pfam" id="PF12701">
    <property type="entry name" value="LSM14"/>
    <property type="match status" value="1"/>
</dbReference>
<dbReference type="Gene3D" id="2.30.30.100">
    <property type="match status" value="1"/>
</dbReference>
<keyword evidence="8" id="KW-1185">Reference proteome</keyword>
<organism evidence="7 8">
    <name type="scientific">Ilex paraguariensis</name>
    <name type="common">yerba mate</name>
    <dbReference type="NCBI Taxonomy" id="185542"/>
    <lineage>
        <taxon>Eukaryota</taxon>
        <taxon>Viridiplantae</taxon>
        <taxon>Streptophyta</taxon>
        <taxon>Embryophyta</taxon>
        <taxon>Tracheophyta</taxon>
        <taxon>Spermatophyta</taxon>
        <taxon>Magnoliopsida</taxon>
        <taxon>eudicotyledons</taxon>
        <taxon>Gunneridae</taxon>
        <taxon>Pentapetalae</taxon>
        <taxon>asterids</taxon>
        <taxon>campanulids</taxon>
        <taxon>Aquifoliales</taxon>
        <taxon>Aquifoliaceae</taxon>
        <taxon>Ilex</taxon>
    </lineage>
</organism>
<feature type="domain" description="DFDF" evidence="4">
    <location>
        <begin position="482"/>
        <end position="518"/>
    </location>
</feature>
<dbReference type="EMBL" id="CAUOFW020000783">
    <property type="protein sequence ID" value="CAK9136879.1"/>
    <property type="molecule type" value="Genomic_DNA"/>
</dbReference>
<protein>
    <submittedName>
        <fullName evidence="7">Uncharacterized protein</fullName>
    </submittedName>
</protein>
<dbReference type="InterPro" id="IPR025768">
    <property type="entry name" value="TFG_box"/>
</dbReference>
<dbReference type="InterPro" id="IPR019050">
    <property type="entry name" value="FDF_dom"/>
</dbReference>
<comment type="caution">
    <text evidence="7">The sequence shown here is derived from an EMBL/GenBank/DDBJ whole genome shotgun (WGS) entry which is preliminary data.</text>
</comment>
<dbReference type="AlphaFoldDB" id="A0ABC8QVV6"/>
<dbReference type="SUPFAM" id="SSF50182">
    <property type="entry name" value="Sm-like ribonucleoproteins"/>
    <property type="match status" value="2"/>
</dbReference>
<feature type="region of interest" description="Disordered" evidence="3">
    <location>
        <begin position="382"/>
        <end position="444"/>
    </location>
</feature>
<proteinExistence type="predicted"/>
<dbReference type="SMART" id="SM01271">
    <property type="entry name" value="LSM14"/>
    <property type="match status" value="1"/>
</dbReference>
<dbReference type="InterPro" id="IPR025761">
    <property type="entry name" value="FFD_box"/>
</dbReference>
<dbReference type="Proteomes" id="UP001642360">
    <property type="component" value="Unassembled WGS sequence"/>
</dbReference>
<evidence type="ECO:0000259" key="5">
    <source>
        <dbReference type="PROSITE" id="PS51513"/>
    </source>
</evidence>
<evidence type="ECO:0000256" key="2">
    <source>
        <dbReference type="PROSITE-ProRule" id="PRU00869"/>
    </source>
</evidence>
<dbReference type="PANTHER" id="PTHR13586:SF16">
    <property type="entry name" value="PROTEIN DECAPPING 5-LIKE"/>
    <property type="match status" value="1"/>
</dbReference>
<evidence type="ECO:0000259" key="4">
    <source>
        <dbReference type="PROSITE" id="PS51512"/>
    </source>
</evidence>
<feature type="region of interest" description="Disordered" evidence="3">
    <location>
        <begin position="598"/>
        <end position="629"/>
    </location>
</feature>
<feature type="region of interest" description="Disordered" evidence="3">
    <location>
        <begin position="513"/>
        <end position="535"/>
    </location>
</feature>
<feature type="compositionally biased region" description="Polar residues" evidence="3">
    <location>
        <begin position="382"/>
        <end position="433"/>
    </location>
</feature>
<evidence type="ECO:0000313" key="7">
    <source>
        <dbReference type="EMBL" id="CAK9136879.1"/>
    </source>
</evidence>
<reference evidence="7 8" key="1">
    <citation type="submission" date="2024-02" db="EMBL/GenBank/DDBJ databases">
        <authorList>
            <person name="Vignale AGUSTIN F."/>
            <person name="Sosa J E."/>
            <person name="Modenutti C."/>
        </authorList>
    </citation>
    <scope>NUCLEOTIDE SEQUENCE [LARGE SCALE GENOMIC DNA]</scope>
</reference>
<accession>A0ABC8QVV6</accession>
<gene>
    <name evidence="7" type="ORF">ILEXP_LOCUS3887</name>
</gene>
<evidence type="ECO:0000259" key="6">
    <source>
        <dbReference type="PROSITE" id="PS51536"/>
    </source>
</evidence>
<dbReference type="Pfam" id="PF09532">
    <property type="entry name" value="FDF"/>
    <property type="match status" value="1"/>
</dbReference>
<dbReference type="PROSITE" id="PS51536">
    <property type="entry name" value="TFG"/>
    <property type="match status" value="1"/>
</dbReference>
<dbReference type="InterPro" id="IPR025762">
    <property type="entry name" value="DFDF"/>
</dbReference>
<dbReference type="SMART" id="SM01199">
    <property type="entry name" value="FDF"/>
    <property type="match status" value="1"/>
</dbReference>
<dbReference type="PROSITE" id="PS51512">
    <property type="entry name" value="DFDF"/>
    <property type="match status" value="1"/>
</dbReference>
<feature type="region of interest" description="Disordered" evidence="3">
    <location>
        <begin position="459"/>
        <end position="486"/>
    </location>
</feature>
<dbReference type="PANTHER" id="PTHR13586">
    <property type="entry name" value="SCD6 PROTEIN-RELATED"/>
    <property type="match status" value="1"/>
</dbReference>
<dbReference type="InterPro" id="IPR010920">
    <property type="entry name" value="LSM_dom_sf"/>
</dbReference>
<name>A0ABC8QVV6_9AQUA</name>
<feature type="short sequence motif" description="TFG box" evidence="2">
    <location>
        <begin position="561"/>
        <end position="581"/>
    </location>
</feature>
<feature type="short sequence motif" description="FFD box" evidence="1">
    <location>
        <begin position="539"/>
        <end position="554"/>
    </location>
</feature>
<feature type="domain" description="FFD box profile" evidence="5">
    <location>
        <begin position="539"/>
        <end position="554"/>
    </location>
</feature>